<dbReference type="EMBL" id="LR798220">
    <property type="protein sequence ID" value="CAB5194540.1"/>
    <property type="molecule type" value="Genomic_DNA"/>
</dbReference>
<sequence>MKNKRETYDWIVEAVHLAVESEQQEEGAPFKRETEMRLHTVYTLLREALGIKASDS</sequence>
<proteinExistence type="predicted"/>
<gene>
    <name evidence="1" type="ORF">UFOVP168_8</name>
</gene>
<evidence type="ECO:0000313" key="1">
    <source>
        <dbReference type="EMBL" id="CAB5194540.1"/>
    </source>
</evidence>
<accession>A0A6J7WBV2</accession>
<organism evidence="1">
    <name type="scientific">uncultured Caudovirales phage</name>
    <dbReference type="NCBI Taxonomy" id="2100421"/>
    <lineage>
        <taxon>Viruses</taxon>
        <taxon>Duplodnaviria</taxon>
        <taxon>Heunggongvirae</taxon>
        <taxon>Uroviricota</taxon>
        <taxon>Caudoviricetes</taxon>
        <taxon>Peduoviridae</taxon>
        <taxon>Maltschvirus</taxon>
        <taxon>Maltschvirus maltsch</taxon>
    </lineage>
</organism>
<protein>
    <submittedName>
        <fullName evidence="1">Uncharacterized protein</fullName>
    </submittedName>
</protein>
<name>A0A6J7WBV2_9CAUD</name>
<reference evidence="1" key="1">
    <citation type="submission" date="2020-05" db="EMBL/GenBank/DDBJ databases">
        <authorList>
            <person name="Chiriac C."/>
            <person name="Salcher M."/>
            <person name="Ghai R."/>
            <person name="Kavagutti S V."/>
        </authorList>
    </citation>
    <scope>NUCLEOTIDE SEQUENCE</scope>
</reference>